<name>A0A9Q5G7J8_LACHE</name>
<dbReference type="AlphaFoldDB" id="A0A9Q5G7J8"/>
<keyword evidence="1" id="KW-0732">Signal</keyword>
<comment type="caution">
    <text evidence="2">The sequence shown here is derived from an EMBL/GenBank/DDBJ whole genome shotgun (WGS) entry which is preliminary data.</text>
</comment>
<proteinExistence type="predicted"/>
<organism evidence="2 3">
    <name type="scientific">Lactobacillus helveticus</name>
    <name type="common">Lactobacillus suntoryeus</name>
    <dbReference type="NCBI Taxonomy" id="1587"/>
    <lineage>
        <taxon>Bacteria</taxon>
        <taxon>Bacillati</taxon>
        <taxon>Bacillota</taxon>
        <taxon>Bacilli</taxon>
        <taxon>Lactobacillales</taxon>
        <taxon>Lactobacillaceae</taxon>
        <taxon>Lactobacillus</taxon>
    </lineage>
</organism>
<feature type="chain" id="PRO_5040383752" evidence="1">
    <location>
        <begin position="21"/>
        <end position="59"/>
    </location>
</feature>
<evidence type="ECO:0000313" key="2">
    <source>
        <dbReference type="EMBL" id="NRO33958.1"/>
    </source>
</evidence>
<protein>
    <submittedName>
        <fullName evidence="2">Uncharacterized protein</fullName>
    </submittedName>
</protein>
<feature type="signal peptide" evidence="1">
    <location>
        <begin position="1"/>
        <end position="20"/>
    </location>
</feature>
<evidence type="ECO:0000256" key="1">
    <source>
        <dbReference type="SAM" id="SignalP"/>
    </source>
</evidence>
<evidence type="ECO:0000313" key="3">
    <source>
        <dbReference type="Proteomes" id="UP000651333"/>
    </source>
</evidence>
<sequence length="59" mass="6541">MKKISVLLIAVVALDFTACGANKSTTKSKNTSDKKNKAALVLHKHKAKGTLLVRKRMWF</sequence>
<gene>
    <name evidence="2" type="ORF">IMAU30003_00187</name>
</gene>
<reference evidence="2" key="1">
    <citation type="submission" date="2019-09" db="EMBL/GenBank/DDBJ databases">
        <title>Comparative genomic analysis of Lactobacillus helveticus.</title>
        <authorList>
            <person name="Zhang H."/>
            <person name="Chen Y."/>
            <person name="Zhong Z."/>
        </authorList>
    </citation>
    <scope>NUCLEOTIDE SEQUENCE</scope>
    <source>
        <strain evidence="2">IMAU30003</strain>
    </source>
</reference>
<dbReference type="Proteomes" id="UP000651333">
    <property type="component" value="Unassembled WGS sequence"/>
</dbReference>
<dbReference type="EMBL" id="WCHB01000003">
    <property type="protein sequence ID" value="NRO33958.1"/>
    <property type="molecule type" value="Genomic_DNA"/>
</dbReference>
<accession>A0A9Q5G7J8</accession>